<dbReference type="Pfam" id="PF07238">
    <property type="entry name" value="PilZ"/>
    <property type="match status" value="1"/>
</dbReference>
<dbReference type="AlphaFoldDB" id="A0A4U0FDD2"/>
<evidence type="ECO:0000259" key="1">
    <source>
        <dbReference type="Pfam" id="PF07238"/>
    </source>
</evidence>
<dbReference type="Proteomes" id="UP000309673">
    <property type="component" value="Unassembled WGS sequence"/>
</dbReference>
<organism evidence="2 3">
    <name type="scientific">Cohnella pontilimi</name>
    <dbReference type="NCBI Taxonomy" id="2564100"/>
    <lineage>
        <taxon>Bacteria</taxon>
        <taxon>Bacillati</taxon>
        <taxon>Bacillota</taxon>
        <taxon>Bacilli</taxon>
        <taxon>Bacillales</taxon>
        <taxon>Paenibacillaceae</taxon>
        <taxon>Cohnella</taxon>
    </lineage>
</organism>
<accession>A0A4U0FDD2</accession>
<evidence type="ECO:0000313" key="3">
    <source>
        <dbReference type="Proteomes" id="UP000309673"/>
    </source>
</evidence>
<gene>
    <name evidence="2" type="ORF">E5161_07980</name>
</gene>
<dbReference type="GO" id="GO:0035438">
    <property type="term" value="F:cyclic-di-GMP binding"/>
    <property type="evidence" value="ECO:0007669"/>
    <property type="project" value="InterPro"/>
</dbReference>
<dbReference type="OrthoDB" id="2382373at2"/>
<dbReference type="EMBL" id="SUPK01000003">
    <property type="protein sequence ID" value="TJY42771.1"/>
    <property type="molecule type" value="Genomic_DNA"/>
</dbReference>
<name>A0A4U0FDD2_9BACL</name>
<protein>
    <submittedName>
        <fullName evidence="2">PilZ domain-containing protein</fullName>
    </submittedName>
</protein>
<proteinExistence type="predicted"/>
<keyword evidence="3" id="KW-1185">Reference proteome</keyword>
<feature type="domain" description="PilZ" evidence="1">
    <location>
        <begin position="26"/>
        <end position="125"/>
    </location>
</feature>
<dbReference type="InterPro" id="IPR009875">
    <property type="entry name" value="PilZ_domain"/>
</dbReference>
<sequence length="157" mass="17938">MPNSQDTLCRIAEVAIMAIPMQGGSRRRHIRLTLYEGVTAELRVLGIRHYPIHSRAAKALILDLSPGGLRFATPLRFADDVEWLVGLQFMLQGVRLEVRGVIRHSTADPQWREYGVEMDVNPLMRMMITRVLNSRIIKSSPELARMHQAYGRFSLEE</sequence>
<reference evidence="2 3" key="1">
    <citation type="submission" date="2019-04" db="EMBL/GenBank/DDBJ databases">
        <title>Cohnella sp. nov., isolated from soil.</title>
        <authorList>
            <person name="Kim W."/>
        </authorList>
    </citation>
    <scope>NUCLEOTIDE SEQUENCE [LARGE SCALE GENOMIC DNA]</scope>
    <source>
        <strain evidence="2 3">CAU 1483</strain>
    </source>
</reference>
<evidence type="ECO:0000313" key="2">
    <source>
        <dbReference type="EMBL" id="TJY42771.1"/>
    </source>
</evidence>
<comment type="caution">
    <text evidence="2">The sequence shown here is derived from an EMBL/GenBank/DDBJ whole genome shotgun (WGS) entry which is preliminary data.</text>
</comment>